<dbReference type="FunFam" id="1.10.10.60:FF:000004">
    <property type="entry name" value="Meis2 homeobox isoform 2c"/>
    <property type="match status" value="1"/>
</dbReference>
<dbReference type="STRING" id="1965070.A0A3S3SNU2"/>
<keyword evidence="5" id="KW-0539">Nucleus</keyword>
<proteinExistence type="inferred from homology"/>
<name>A0A3S3SNU2_9ACAR</name>
<gene>
    <name evidence="8" type="ORF">B4U79_12457</name>
    <name evidence="9" type="ORF">B4U79_14063</name>
</gene>
<dbReference type="GO" id="GO:0005634">
    <property type="term" value="C:nucleus"/>
    <property type="evidence" value="ECO:0007669"/>
    <property type="project" value="UniProtKB-SubCell"/>
</dbReference>
<dbReference type="InterPro" id="IPR050224">
    <property type="entry name" value="TALE_homeobox"/>
</dbReference>
<comment type="subcellular location">
    <subcellularLocation>
        <location evidence="1">Nucleus</location>
    </subcellularLocation>
</comment>
<dbReference type="GO" id="GO:0048663">
    <property type="term" value="P:neuron fate commitment"/>
    <property type="evidence" value="ECO:0007669"/>
    <property type="project" value="UniProtKB-ARBA"/>
</dbReference>
<reference evidence="8 10" key="1">
    <citation type="journal article" date="2018" name="Gigascience">
        <title>Genomes of trombidid mites reveal novel predicted allergens and laterally-transferred genes associated with secondary metabolism.</title>
        <authorList>
            <person name="Dong X."/>
            <person name="Chaisiri K."/>
            <person name="Xia D."/>
            <person name="Armstrong S.D."/>
            <person name="Fang Y."/>
            <person name="Donnelly M.J."/>
            <person name="Kadowaki T."/>
            <person name="McGarry J.W."/>
            <person name="Darby A.C."/>
            <person name="Makepeace B.L."/>
        </authorList>
    </citation>
    <scope>NUCLEOTIDE SEQUENCE [LARGE SCALE GENOMIC DNA]</scope>
    <source>
        <strain evidence="8">UoL-WK</strain>
    </source>
</reference>
<dbReference type="EMBL" id="NCKU01000017">
    <property type="protein sequence ID" value="RWS17924.1"/>
    <property type="molecule type" value="Genomic_DNA"/>
</dbReference>
<keyword evidence="4 8" id="KW-0371">Homeobox</keyword>
<evidence type="ECO:0000256" key="5">
    <source>
        <dbReference type="ARBA" id="ARBA00023242"/>
    </source>
</evidence>
<dbReference type="InterPro" id="IPR009057">
    <property type="entry name" value="Homeodomain-like_sf"/>
</dbReference>
<evidence type="ECO:0000256" key="6">
    <source>
        <dbReference type="SAM" id="MobiDB-lite"/>
    </source>
</evidence>
<dbReference type="GO" id="GO:0000987">
    <property type="term" value="F:cis-regulatory region sequence-specific DNA binding"/>
    <property type="evidence" value="ECO:0007669"/>
    <property type="project" value="UniProtKB-ARBA"/>
</dbReference>
<dbReference type="AlphaFoldDB" id="A0A3S3SNU2"/>
<dbReference type="OrthoDB" id="10056939at2759"/>
<evidence type="ECO:0000313" key="9">
    <source>
        <dbReference type="EMBL" id="RWS17939.1"/>
    </source>
</evidence>
<dbReference type="GO" id="GO:0006355">
    <property type="term" value="P:regulation of DNA-templated transcription"/>
    <property type="evidence" value="ECO:0007669"/>
    <property type="project" value="InterPro"/>
</dbReference>
<feature type="region of interest" description="Disordered" evidence="6">
    <location>
        <begin position="24"/>
        <end position="43"/>
    </location>
</feature>
<evidence type="ECO:0000256" key="3">
    <source>
        <dbReference type="ARBA" id="ARBA00023125"/>
    </source>
</evidence>
<dbReference type="Pfam" id="PF05920">
    <property type="entry name" value="Homeobox_KN"/>
    <property type="match status" value="1"/>
</dbReference>
<evidence type="ECO:0000313" key="8">
    <source>
        <dbReference type="EMBL" id="RWS17924.1"/>
    </source>
</evidence>
<dbReference type="InterPro" id="IPR001356">
    <property type="entry name" value="HD"/>
</dbReference>
<dbReference type="Proteomes" id="UP000285301">
    <property type="component" value="Unassembled WGS sequence"/>
</dbReference>
<keyword evidence="10" id="KW-1185">Reference proteome</keyword>
<dbReference type="PANTHER" id="PTHR11850">
    <property type="entry name" value="HOMEOBOX PROTEIN TRANSCRIPTION FACTORS"/>
    <property type="match status" value="1"/>
</dbReference>
<evidence type="ECO:0000256" key="2">
    <source>
        <dbReference type="ARBA" id="ARBA00009661"/>
    </source>
</evidence>
<evidence type="ECO:0000259" key="7">
    <source>
        <dbReference type="Pfam" id="PF05920"/>
    </source>
</evidence>
<sequence length="233" mass="25007">MLFSISLTGDYLLPGSFLGDASVGSGEGTGEEDDDERNKKRQKKRGIFPKVATNIMRAWLFQHLTHPYPSEDQKKQLAQDTGLTILQVNNCIAIVLRVVCSESILLNAKLNFYSKFFSVALDLGGGIGTAGAAYNPDGSMRYMMDGGQQFTPPGMQGCGDASMSMSGHMSGMGGYSPMNPQLRSPVHSQAMLLPGHSHAMMMAHTPMGHPGIPPQSSPYDASSGQHIMDIHAS</sequence>
<comment type="caution">
    <text evidence="8">The sequence shown here is derived from an EMBL/GenBank/DDBJ whole genome shotgun (WGS) entry which is preliminary data.</text>
</comment>
<feature type="domain" description="KN homeodomain" evidence="7">
    <location>
        <begin position="59"/>
        <end position="90"/>
    </location>
</feature>
<evidence type="ECO:0000256" key="1">
    <source>
        <dbReference type="ARBA" id="ARBA00004123"/>
    </source>
</evidence>
<comment type="similarity">
    <text evidence="2">Belongs to the TALE/MEIS homeobox family.</text>
</comment>
<evidence type="ECO:0000313" key="10">
    <source>
        <dbReference type="Proteomes" id="UP000285301"/>
    </source>
</evidence>
<dbReference type="EMBL" id="NCKU01000016">
    <property type="protein sequence ID" value="RWS17939.1"/>
    <property type="molecule type" value="Genomic_DNA"/>
</dbReference>
<feature type="region of interest" description="Disordered" evidence="6">
    <location>
        <begin position="211"/>
        <end position="233"/>
    </location>
</feature>
<dbReference type="GO" id="GO:0001654">
    <property type="term" value="P:eye development"/>
    <property type="evidence" value="ECO:0007669"/>
    <property type="project" value="UniProtKB-ARBA"/>
</dbReference>
<dbReference type="GO" id="GO:0048646">
    <property type="term" value="P:anatomical structure formation involved in morphogenesis"/>
    <property type="evidence" value="ECO:0007669"/>
    <property type="project" value="UniProtKB-ARBA"/>
</dbReference>
<organism evidence="8 10">
    <name type="scientific">Dinothrombium tinctorium</name>
    <dbReference type="NCBI Taxonomy" id="1965070"/>
    <lineage>
        <taxon>Eukaryota</taxon>
        <taxon>Metazoa</taxon>
        <taxon>Ecdysozoa</taxon>
        <taxon>Arthropoda</taxon>
        <taxon>Chelicerata</taxon>
        <taxon>Arachnida</taxon>
        <taxon>Acari</taxon>
        <taxon>Acariformes</taxon>
        <taxon>Trombidiformes</taxon>
        <taxon>Prostigmata</taxon>
        <taxon>Anystina</taxon>
        <taxon>Parasitengona</taxon>
        <taxon>Trombidioidea</taxon>
        <taxon>Trombidiidae</taxon>
        <taxon>Dinothrombium</taxon>
    </lineage>
</organism>
<protein>
    <submittedName>
        <fullName evidence="8">Homeobox protein Meis1-like protein</fullName>
    </submittedName>
</protein>
<evidence type="ECO:0000256" key="4">
    <source>
        <dbReference type="ARBA" id="ARBA00023155"/>
    </source>
</evidence>
<accession>A0A3S3SNU2</accession>
<reference evidence="8" key="2">
    <citation type="submission" date="2018-11" db="EMBL/GenBank/DDBJ databases">
        <title>Trombidioid mite genomics.</title>
        <authorList>
            <person name="Dong X."/>
        </authorList>
    </citation>
    <scope>NUCLEOTIDE SEQUENCE</scope>
    <source>
        <strain evidence="8">UoL-WK</strain>
    </source>
</reference>
<dbReference type="SUPFAM" id="SSF46689">
    <property type="entry name" value="Homeodomain-like"/>
    <property type="match status" value="1"/>
</dbReference>
<dbReference type="CDD" id="cd00086">
    <property type="entry name" value="homeodomain"/>
    <property type="match status" value="1"/>
</dbReference>
<dbReference type="InterPro" id="IPR008422">
    <property type="entry name" value="KN_HD"/>
</dbReference>
<dbReference type="Gene3D" id="1.10.10.60">
    <property type="entry name" value="Homeodomain-like"/>
    <property type="match status" value="1"/>
</dbReference>
<keyword evidence="3 8" id="KW-0238">DNA-binding</keyword>